<dbReference type="InterPro" id="IPR001873">
    <property type="entry name" value="ENaC"/>
</dbReference>
<dbReference type="GO" id="GO:0015280">
    <property type="term" value="F:ligand-gated sodium channel activity"/>
    <property type="evidence" value="ECO:0007669"/>
    <property type="project" value="TreeGrafter"/>
</dbReference>
<dbReference type="STRING" id="568069.A0A1J1IX88"/>
<sequence>MTTVFKEVKTAIVETFQEISVHGFIFLVKRGTNILERLVWLACISVGVYAIISLGLDTWNRYQTSPTVITMDRNKFSWNTSFPSCKFSLTVCSEKRIDDDKVEAYLNSNIKMFPNETIKANAREFIKRLSTISYETMSDFPLDIDPGFDPDDYLKLLNEFKWRFVPEISSGTSNKLLLAETVTENGICDAVNSNIAFYNSFEYWKSNRWDIVKSNVTVVVHPFDGEIYAQLTNISTAYEVFYHGSMEVPDISKQKHKFPETDYTTVEFLALEILTSEDAKSLKPSQRKCNLENEADELLTSSVYSFNLCRSQCRFRMALKECNCIPFFYRNIDKNGKKYPICGPKGMRCLGNIKGKSFFIKLSHIKMTKSCLVSRKRKIDCNCMPNCDNTNFSIQSIRSRIWFLGANFQWGIIDYPKLQLKRELLFGISDVLVYVGGLGGLFLGDNLTS</sequence>
<evidence type="ECO:0000256" key="2">
    <source>
        <dbReference type="ARBA" id="ARBA00007193"/>
    </source>
</evidence>
<dbReference type="PANTHER" id="PTHR11690">
    <property type="entry name" value="AMILORIDE-SENSITIVE SODIUM CHANNEL-RELATED"/>
    <property type="match status" value="1"/>
</dbReference>
<dbReference type="Proteomes" id="UP000183832">
    <property type="component" value="Unassembled WGS sequence"/>
</dbReference>
<keyword evidence="4 12" id="KW-0894">Sodium channel</keyword>
<organism evidence="14 15">
    <name type="scientific">Clunio marinus</name>
    <dbReference type="NCBI Taxonomy" id="568069"/>
    <lineage>
        <taxon>Eukaryota</taxon>
        <taxon>Metazoa</taxon>
        <taxon>Ecdysozoa</taxon>
        <taxon>Arthropoda</taxon>
        <taxon>Hexapoda</taxon>
        <taxon>Insecta</taxon>
        <taxon>Pterygota</taxon>
        <taxon>Neoptera</taxon>
        <taxon>Endopterygota</taxon>
        <taxon>Diptera</taxon>
        <taxon>Nematocera</taxon>
        <taxon>Chironomoidea</taxon>
        <taxon>Chironomidae</taxon>
        <taxon>Clunio</taxon>
    </lineage>
</organism>
<reference evidence="14 15" key="1">
    <citation type="submission" date="2015-04" db="EMBL/GenBank/DDBJ databases">
        <authorList>
            <person name="Syromyatnikov M.Y."/>
            <person name="Popov V.N."/>
        </authorList>
    </citation>
    <scope>NUCLEOTIDE SEQUENCE [LARGE SCALE GENOMIC DNA]</scope>
</reference>
<dbReference type="PANTHER" id="PTHR11690:SF240">
    <property type="entry name" value="PICKPOCKET 25-RELATED"/>
    <property type="match status" value="1"/>
</dbReference>
<evidence type="ECO:0000256" key="8">
    <source>
        <dbReference type="ARBA" id="ARBA00023065"/>
    </source>
</evidence>
<evidence type="ECO:0000256" key="7">
    <source>
        <dbReference type="ARBA" id="ARBA00023053"/>
    </source>
</evidence>
<dbReference type="EMBL" id="CVRI01000059">
    <property type="protein sequence ID" value="CRL03774.1"/>
    <property type="molecule type" value="Genomic_DNA"/>
</dbReference>
<evidence type="ECO:0000313" key="14">
    <source>
        <dbReference type="EMBL" id="CRL03774.1"/>
    </source>
</evidence>
<keyword evidence="5 12" id="KW-0812">Transmembrane</keyword>
<gene>
    <name evidence="14" type="ORF">CLUMA_CG016550</name>
</gene>
<evidence type="ECO:0000256" key="5">
    <source>
        <dbReference type="ARBA" id="ARBA00022692"/>
    </source>
</evidence>
<dbReference type="AlphaFoldDB" id="A0A1J1IX88"/>
<comment type="subcellular location">
    <subcellularLocation>
        <location evidence="1">Membrane</location>
        <topology evidence="1">Multi-pass membrane protein</topology>
    </subcellularLocation>
</comment>
<evidence type="ECO:0000256" key="13">
    <source>
        <dbReference type="SAM" id="Phobius"/>
    </source>
</evidence>
<dbReference type="Gene3D" id="1.10.287.820">
    <property type="entry name" value="Acid-sensing ion channel domain"/>
    <property type="match status" value="1"/>
</dbReference>
<keyword evidence="8 12" id="KW-0406">Ion transport</keyword>
<protein>
    <submittedName>
        <fullName evidence="14">CLUMA_CG016550, isoform A</fullName>
    </submittedName>
</protein>
<name>A0A1J1IX88_9DIPT</name>
<evidence type="ECO:0000256" key="10">
    <source>
        <dbReference type="ARBA" id="ARBA00023201"/>
    </source>
</evidence>
<evidence type="ECO:0000256" key="4">
    <source>
        <dbReference type="ARBA" id="ARBA00022461"/>
    </source>
</evidence>
<keyword evidence="11 12" id="KW-0407">Ion channel</keyword>
<dbReference type="Pfam" id="PF00858">
    <property type="entry name" value="ASC"/>
    <property type="match status" value="1"/>
</dbReference>
<keyword evidence="3 12" id="KW-0813">Transport</keyword>
<feature type="transmembrane region" description="Helical" evidence="13">
    <location>
        <begin position="38"/>
        <end position="56"/>
    </location>
</feature>
<keyword evidence="7" id="KW-0915">Sodium</keyword>
<evidence type="ECO:0000256" key="9">
    <source>
        <dbReference type="ARBA" id="ARBA00023136"/>
    </source>
</evidence>
<keyword evidence="15" id="KW-1185">Reference proteome</keyword>
<dbReference type="OrthoDB" id="6628406at2759"/>
<proteinExistence type="inferred from homology"/>
<evidence type="ECO:0000256" key="6">
    <source>
        <dbReference type="ARBA" id="ARBA00022989"/>
    </source>
</evidence>
<evidence type="ECO:0000313" key="15">
    <source>
        <dbReference type="Proteomes" id="UP000183832"/>
    </source>
</evidence>
<evidence type="ECO:0000256" key="3">
    <source>
        <dbReference type="ARBA" id="ARBA00022448"/>
    </source>
</evidence>
<accession>A0A1J1IX88</accession>
<keyword evidence="9 13" id="KW-0472">Membrane</keyword>
<evidence type="ECO:0000256" key="1">
    <source>
        <dbReference type="ARBA" id="ARBA00004141"/>
    </source>
</evidence>
<evidence type="ECO:0000256" key="11">
    <source>
        <dbReference type="ARBA" id="ARBA00023303"/>
    </source>
</evidence>
<dbReference type="GO" id="GO:0005886">
    <property type="term" value="C:plasma membrane"/>
    <property type="evidence" value="ECO:0007669"/>
    <property type="project" value="TreeGrafter"/>
</dbReference>
<keyword evidence="10 12" id="KW-0739">Sodium transport</keyword>
<keyword evidence="6 13" id="KW-1133">Transmembrane helix</keyword>
<evidence type="ECO:0000256" key="12">
    <source>
        <dbReference type="RuleBase" id="RU000679"/>
    </source>
</evidence>
<comment type="similarity">
    <text evidence="2 12">Belongs to the amiloride-sensitive sodium channel (TC 1.A.6) family.</text>
</comment>